<evidence type="ECO:0000256" key="3">
    <source>
        <dbReference type="ARBA" id="ARBA00022989"/>
    </source>
</evidence>
<evidence type="ECO:0000256" key="4">
    <source>
        <dbReference type="ARBA" id="ARBA00023136"/>
    </source>
</evidence>
<feature type="transmembrane region" description="Helical" evidence="5">
    <location>
        <begin position="50"/>
        <end position="69"/>
    </location>
</feature>
<feature type="transmembrane region" description="Helical" evidence="5">
    <location>
        <begin position="180"/>
        <end position="198"/>
    </location>
</feature>
<dbReference type="GO" id="GO:0015108">
    <property type="term" value="F:chloride transmembrane transporter activity"/>
    <property type="evidence" value="ECO:0007669"/>
    <property type="project" value="InterPro"/>
</dbReference>
<organism evidence="6 7">
    <name type="scientific">Flavobacterium potami</name>
    <dbReference type="NCBI Taxonomy" id="2872310"/>
    <lineage>
        <taxon>Bacteria</taxon>
        <taxon>Pseudomonadati</taxon>
        <taxon>Bacteroidota</taxon>
        <taxon>Flavobacteriia</taxon>
        <taxon>Flavobacteriales</taxon>
        <taxon>Flavobacteriaceae</taxon>
        <taxon>Flavobacterium</taxon>
    </lineage>
</organism>
<dbReference type="PRINTS" id="PR00762">
    <property type="entry name" value="CLCHANNEL"/>
</dbReference>
<evidence type="ECO:0000256" key="1">
    <source>
        <dbReference type="ARBA" id="ARBA00004141"/>
    </source>
</evidence>
<dbReference type="Pfam" id="PF00654">
    <property type="entry name" value="Voltage_CLC"/>
    <property type="match status" value="1"/>
</dbReference>
<keyword evidence="2 5" id="KW-0812">Transmembrane</keyword>
<feature type="transmembrane region" description="Helical" evidence="5">
    <location>
        <begin position="257"/>
        <end position="274"/>
    </location>
</feature>
<feature type="transmembrane region" description="Helical" evidence="5">
    <location>
        <begin position="143"/>
        <end position="168"/>
    </location>
</feature>
<dbReference type="InterPro" id="IPR050368">
    <property type="entry name" value="ClC-type_chloride_channel"/>
</dbReference>
<protein>
    <submittedName>
        <fullName evidence="6">Voltage-gated chloride channel family protein</fullName>
    </submittedName>
</protein>
<dbReference type="RefSeq" id="WP_223705267.1">
    <property type="nucleotide sequence ID" value="NZ_JAINUY010000002.1"/>
</dbReference>
<keyword evidence="7" id="KW-1185">Reference proteome</keyword>
<comment type="caution">
    <text evidence="6">The sequence shown here is derived from an EMBL/GenBank/DDBJ whole genome shotgun (WGS) entry which is preliminary data.</text>
</comment>
<feature type="transmembrane region" description="Helical" evidence="5">
    <location>
        <begin position="218"/>
        <end position="236"/>
    </location>
</feature>
<reference evidence="6 7" key="1">
    <citation type="journal article" date="2023" name="Antonie Van Leeuwenhoek">
        <title>Flavobacterium potami sp. nov., a multi-metal resistance genes harbouring bacterium isolated from shallow river silt.</title>
        <authorList>
            <person name="Li S."/>
            <person name="Mao S."/>
            <person name="Mu W."/>
            <person name="Guo B."/>
            <person name="Li C."/>
            <person name="Zhu Q."/>
            <person name="Hou X."/>
            <person name="Zhao Y."/>
            <person name="Wei S."/>
            <person name="Liu H."/>
            <person name="Liu A."/>
        </authorList>
    </citation>
    <scope>NUCLEOTIDE SEQUENCE [LARGE SCALE GENOMIC DNA]</scope>
    <source>
        <strain evidence="6 7">17A</strain>
    </source>
</reference>
<accession>A0A9X1H8Q0</accession>
<dbReference type="CDD" id="cd03682">
    <property type="entry name" value="ClC_sycA_like"/>
    <property type="match status" value="1"/>
</dbReference>
<name>A0A9X1H8Q0_9FLAO</name>
<keyword evidence="4 5" id="KW-0472">Membrane</keyword>
<dbReference type="EMBL" id="JAINUY010000002">
    <property type="protein sequence ID" value="MBZ4034550.1"/>
    <property type="molecule type" value="Genomic_DNA"/>
</dbReference>
<feature type="transmembrane region" description="Helical" evidence="5">
    <location>
        <begin position="294"/>
        <end position="312"/>
    </location>
</feature>
<dbReference type="GO" id="GO:0016020">
    <property type="term" value="C:membrane"/>
    <property type="evidence" value="ECO:0007669"/>
    <property type="project" value="UniProtKB-SubCell"/>
</dbReference>
<dbReference type="PANTHER" id="PTHR43427">
    <property type="entry name" value="CHLORIDE CHANNEL PROTEIN CLC-E"/>
    <property type="match status" value="1"/>
</dbReference>
<evidence type="ECO:0000313" key="6">
    <source>
        <dbReference type="EMBL" id="MBZ4034550.1"/>
    </source>
</evidence>
<dbReference type="Proteomes" id="UP001139366">
    <property type="component" value="Unassembled WGS sequence"/>
</dbReference>
<feature type="transmembrane region" description="Helical" evidence="5">
    <location>
        <begin position="16"/>
        <end position="38"/>
    </location>
</feature>
<evidence type="ECO:0000256" key="2">
    <source>
        <dbReference type="ARBA" id="ARBA00022692"/>
    </source>
</evidence>
<proteinExistence type="predicted"/>
<gene>
    <name evidence="6" type="ORF">K6T82_07215</name>
</gene>
<dbReference type="Gene3D" id="1.10.3080.10">
    <property type="entry name" value="Clc chloride channel"/>
    <property type="match status" value="1"/>
</dbReference>
<evidence type="ECO:0000313" key="7">
    <source>
        <dbReference type="Proteomes" id="UP001139366"/>
    </source>
</evidence>
<sequence>MTSQNPKQILLDIPKWIIVCALIGILSGSASAFFLVSLEWVTKFRIQHDWIIWLLPFGGLLVGLSYYYWGESVTKGNNLLLEEYESPKKVIPFKMAPLVLLGTLLTHLFGGSAGREGTAVQMGGAIADQFTKIFKLNNAERKILIILGISAGFASVFGTPLAGAIFALEVLYFSKINFKSILLSFLVAYAAYFTVEFWEIKHTHYSIPEIPELSLNNILYVIIVGVLSGFAALLFARSTHFWSSLFSKNIKYPPLRPVIGGIVLAVAFAGLGFTKFSGLGVPVILDSFSDPNQWYDFLLKILFTGFTLGAGFKGGEVTPLFFVGATLGSALSTIIPMPIALLAGVGFVAVFSGATHTPIACTIMGMELFGIAPGIFIAIGCIIAYFSSGSVGIYKSQIVKGAKYKLYQKFHKKELQNL</sequence>
<evidence type="ECO:0000256" key="5">
    <source>
        <dbReference type="SAM" id="Phobius"/>
    </source>
</evidence>
<feature type="transmembrane region" description="Helical" evidence="5">
    <location>
        <begin position="371"/>
        <end position="394"/>
    </location>
</feature>
<comment type="subcellular location">
    <subcellularLocation>
        <location evidence="1">Membrane</location>
        <topology evidence="1">Multi-pass membrane protein</topology>
    </subcellularLocation>
</comment>
<dbReference type="InterPro" id="IPR001807">
    <property type="entry name" value="ClC"/>
</dbReference>
<dbReference type="SUPFAM" id="SSF81340">
    <property type="entry name" value="Clc chloride channel"/>
    <property type="match status" value="1"/>
</dbReference>
<dbReference type="InterPro" id="IPR014743">
    <property type="entry name" value="Cl-channel_core"/>
</dbReference>
<feature type="transmembrane region" description="Helical" evidence="5">
    <location>
        <begin position="319"/>
        <end position="351"/>
    </location>
</feature>
<keyword evidence="3 5" id="KW-1133">Transmembrane helix</keyword>
<dbReference type="PANTHER" id="PTHR43427:SF12">
    <property type="entry name" value="CHLORIDE TRANSPORTER"/>
    <property type="match status" value="1"/>
</dbReference>
<dbReference type="AlphaFoldDB" id="A0A9X1H8Q0"/>